<dbReference type="RefSeq" id="XP_010761937.1">
    <property type="nucleotide sequence ID" value="XM_010763635.1"/>
</dbReference>
<feature type="domain" description="DUF6604" evidence="2">
    <location>
        <begin position="38"/>
        <end position="128"/>
    </location>
</feature>
<name>A0A0A0HRG4_PARBD</name>
<dbReference type="KEGG" id="pbn:PADG_12071"/>
<dbReference type="VEuPathDB" id="FungiDB:PADG_12071"/>
<sequence>MESLAAVETNTLSQQVLEYALNTDGLDTSDTTGVSYLQYRADTDAVASWLATTARKCGFPVDLLTLSPKCQTHQQQSSQRLKGKTRKQARATADDTGVTLSTPGAFKLPTFTIAAKEFVSLAAYVAAATR</sequence>
<dbReference type="PANTHER" id="PTHR38795:SF1">
    <property type="entry name" value="DUF6604 DOMAIN-CONTAINING PROTEIN"/>
    <property type="match status" value="1"/>
</dbReference>
<evidence type="ECO:0000313" key="3">
    <source>
        <dbReference type="EMBL" id="KGM91764.1"/>
    </source>
</evidence>
<dbReference type="Pfam" id="PF20253">
    <property type="entry name" value="DUF6604"/>
    <property type="match status" value="1"/>
</dbReference>
<protein>
    <recommendedName>
        <fullName evidence="2">DUF6604 domain-containing protein</fullName>
    </recommendedName>
</protein>
<dbReference type="GeneID" id="22587968"/>
<dbReference type="HOGENOM" id="CLU_1938805_0_0_1"/>
<dbReference type="InParanoid" id="A0A0A0HRG4"/>
<dbReference type="EMBL" id="KN275964">
    <property type="protein sequence ID" value="KGM91764.1"/>
    <property type="molecule type" value="Genomic_DNA"/>
</dbReference>
<gene>
    <name evidence="3" type="ORF">PADG_12071</name>
</gene>
<evidence type="ECO:0000313" key="4">
    <source>
        <dbReference type="Proteomes" id="UP000001628"/>
    </source>
</evidence>
<evidence type="ECO:0000256" key="1">
    <source>
        <dbReference type="SAM" id="MobiDB-lite"/>
    </source>
</evidence>
<proteinExistence type="predicted"/>
<accession>A0A0A0HRG4</accession>
<dbReference type="AlphaFoldDB" id="A0A0A0HRG4"/>
<dbReference type="OrthoDB" id="5238236at2759"/>
<dbReference type="Proteomes" id="UP000001628">
    <property type="component" value="Unassembled WGS sequence"/>
</dbReference>
<organism evidence="3 4">
    <name type="scientific">Paracoccidioides brasiliensis (strain Pb18)</name>
    <dbReference type="NCBI Taxonomy" id="502780"/>
    <lineage>
        <taxon>Eukaryota</taxon>
        <taxon>Fungi</taxon>
        <taxon>Dikarya</taxon>
        <taxon>Ascomycota</taxon>
        <taxon>Pezizomycotina</taxon>
        <taxon>Eurotiomycetes</taxon>
        <taxon>Eurotiomycetidae</taxon>
        <taxon>Onygenales</taxon>
        <taxon>Ajellomycetaceae</taxon>
        <taxon>Paracoccidioides</taxon>
    </lineage>
</organism>
<evidence type="ECO:0000259" key="2">
    <source>
        <dbReference type="Pfam" id="PF20253"/>
    </source>
</evidence>
<feature type="region of interest" description="Disordered" evidence="1">
    <location>
        <begin position="72"/>
        <end position="96"/>
    </location>
</feature>
<dbReference type="STRING" id="502780.A0A0A0HRG4"/>
<dbReference type="InterPro" id="IPR046539">
    <property type="entry name" value="DUF6604"/>
</dbReference>
<keyword evidence="4" id="KW-1185">Reference proteome</keyword>
<reference evidence="3 4" key="1">
    <citation type="journal article" date="2011" name="PLoS Genet.">
        <title>Comparative genomic analysis of human fungal pathogens causing paracoccidioidomycosis.</title>
        <authorList>
            <person name="Desjardins C.A."/>
            <person name="Champion M.D."/>
            <person name="Holder J.W."/>
            <person name="Muszewska A."/>
            <person name="Goldberg J."/>
            <person name="Bailao A.M."/>
            <person name="Brigido M.M."/>
            <person name="Ferreira M.E."/>
            <person name="Garcia A.M."/>
            <person name="Grynberg M."/>
            <person name="Gujja S."/>
            <person name="Heiman D.I."/>
            <person name="Henn M.R."/>
            <person name="Kodira C.D."/>
            <person name="Leon-Narvaez H."/>
            <person name="Longo L.V."/>
            <person name="Ma L.J."/>
            <person name="Malavazi I."/>
            <person name="Matsuo A.L."/>
            <person name="Morais F.V."/>
            <person name="Pereira M."/>
            <person name="Rodriguez-Brito S."/>
            <person name="Sakthikumar S."/>
            <person name="Salem-Izacc S.M."/>
            <person name="Sykes S.M."/>
            <person name="Teixeira M.M."/>
            <person name="Vallejo M.C."/>
            <person name="Walter M.E."/>
            <person name="Yandava C."/>
            <person name="Young S."/>
            <person name="Zeng Q."/>
            <person name="Zucker J."/>
            <person name="Felipe M.S."/>
            <person name="Goldman G.H."/>
            <person name="Haas B.J."/>
            <person name="McEwen J.G."/>
            <person name="Nino-Vega G."/>
            <person name="Puccia R."/>
            <person name="San-Blas G."/>
            <person name="Soares C.M."/>
            <person name="Birren B.W."/>
            <person name="Cuomo C.A."/>
        </authorList>
    </citation>
    <scope>NUCLEOTIDE SEQUENCE [LARGE SCALE GENOMIC DNA]</scope>
    <source>
        <strain evidence="3 4">Pb18</strain>
    </source>
</reference>
<dbReference type="PANTHER" id="PTHR38795">
    <property type="entry name" value="DUF6604 DOMAIN-CONTAINING PROTEIN"/>
    <property type="match status" value="1"/>
</dbReference>